<dbReference type="RefSeq" id="WP_010685050.1">
    <property type="nucleotide sequence ID" value="NZ_CP043538.1"/>
</dbReference>
<dbReference type="SUPFAM" id="SSF50486">
    <property type="entry name" value="FMT C-terminal domain-like"/>
    <property type="match status" value="1"/>
</dbReference>
<reference evidence="3 4" key="2">
    <citation type="journal article" date="2013" name="Genome Announc.">
        <title>Draft Genome Sequence of Methylobacterium mesophilicum Strain SR1.6/6, Isolated from Citrus sinensis.</title>
        <authorList>
            <person name="Marinho Almeida D."/>
            <person name="Dini-Andreote F."/>
            <person name="Camargo Neves A.A."/>
            <person name="Juca Ramos R.T."/>
            <person name="Andreote F.D."/>
            <person name="Carneiro A.R."/>
            <person name="Oliveira de Souza Lima A."/>
            <person name="Caracciolo Gomes de Sa P.H."/>
            <person name="Ribeiro Barbosa M.S."/>
            <person name="Araujo W.L."/>
            <person name="Silva A."/>
        </authorList>
    </citation>
    <scope>NUCLEOTIDE SEQUENCE [LARGE SCALE GENOMIC DNA]</scope>
    <source>
        <strain evidence="3 4">SR1.6/6</strain>
    </source>
</reference>
<evidence type="ECO:0000313" key="4">
    <source>
        <dbReference type="Proteomes" id="UP000012488"/>
    </source>
</evidence>
<dbReference type="Proteomes" id="UP000012488">
    <property type="component" value="Chromosome"/>
</dbReference>
<gene>
    <name evidence="3" type="ORF">MMSR116_04550</name>
</gene>
<dbReference type="InterPro" id="IPR036477">
    <property type="entry name" value="Formyl_transf_N_sf"/>
</dbReference>
<dbReference type="SUPFAM" id="SSF53328">
    <property type="entry name" value="Formyltransferase"/>
    <property type="match status" value="1"/>
</dbReference>
<dbReference type="PANTHER" id="PTHR11138:SF5">
    <property type="entry name" value="METHIONYL-TRNA FORMYLTRANSFERASE, MITOCHONDRIAL"/>
    <property type="match status" value="1"/>
</dbReference>
<dbReference type="InterPro" id="IPR011034">
    <property type="entry name" value="Formyl_transferase-like_C_sf"/>
</dbReference>
<accession>A0A6B9FD86</accession>
<dbReference type="EMBL" id="CP043538">
    <property type="protein sequence ID" value="QGY01253.1"/>
    <property type="molecule type" value="Genomic_DNA"/>
</dbReference>
<proteinExistence type="predicted"/>
<evidence type="ECO:0008006" key="5">
    <source>
        <dbReference type="Google" id="ProtNLM"/>
    </source>
</evidence>
<feature type="domain" description="Formyl transferase C-terminal" evidence="2">
    <location>
        <begin position="208"/>
        <end position="291"/>
    </location>
</feature>
<dbReference type="AlphaFoldDB" id="A0A6B9FD86"/>
<evidence type="ECO:0000313" key="3">
    <source>
        <dbReference type="EMBL" id="QGY01253.1"/>
    </source>
</evidence>
<dbReference type="CDD" id="cd08369">
    <property type="entry name" value="FMT_core"/>
    <property type="match status" value="1"/>
</dbReference>
<dbReference type="PANTHER" id="PTHR11138">
    <property type="entry name" value="METHIONYL-TRNA FORMYLTRANSFERASE"/>
    <property type="match status" value="1"/>
</dbReference>
<dbReference type="Pfam" id="PF00551">
    <property type="entry name" value="Formyl_trans_N"/>
    <property type="match status" value="1"/>
</dbReference>
<dbReference type="GO" id="GO:0004479">
    <property type="term" value="F:methionyl-tRNA formyltransferase activity"/>
    <property type="evidence" value="ECO:0007669"/>
    <property type="project" value="TreeGrafter"/>
</dbReference>
<dbReference type="InterPro" id="IPR005793">
    <property type="entry name" value="Formyl_trans_C"/>
</dbReference>
<sequence>MIDKPTVVLCGKNIVCKESLSLIHKYSDKYEVYYVYAEKDYDSSKPIIDLANSLEVKVFCVRNAKELTDFYIISKPALLVSIQFSIILSPEVIEAGRDRLINLHFSPLPLYRGMAPITHAILNGEPRFGVTLHIIDSGIDTGAIIDQAVFDIQKMSNREVYTSCEWAGIELVRSNLDKILTTIGLRSLTSLSHEQDDSIATYYGQFDIDYNDSVINFNRTAHQVERFTRAFTFPPSLYPRIKIKEQMYRVLAPPTIGERSEPHKPGIVLRTDPVTISSRDRFLIFNELQEE</sequence>
<dbReference type="InterPro" id="IPR002376">
    <property type="entry name" value="Formyl_transf_N"/>
</dbReference>
<feature type="domain" description="Formyl transferase N-terminal" evidence="1">
    <location>
        <begin position="66"/>
        <end position="159"/>
    </location>
</feature>
<dbReference type="Pfam" id="PF02911">
    <property type="entry name" value="Formyl_trans_C"/>
    <property type="match status" value="1"/>
</dbReference>
<organism evidence="3 4">
    <name type="scientific">Methylobacterium mesophilicum SR1.6/6</name>
    <dbReference type="NCBI Taxonomy" id="908290"/>
    <lineage>
        <taxon>Bacteria</taxon>
        <taxon>Pseudomonadati</taxon>
        <taxon>Pseudomonadota</taxon>
        <taxon>Alphaproteobacteria</taxon>
        <taxon>Hyphomicrobiales</taxon>
        <taxon>Methylobacteriaceae</taxon>
        <taxon>Methylobacterium</taxon>
    </lineage>
</organism>
<evidence type="ECO:0000259" key="1">
    <source>
        <dbReference type="Pfam" id="PF00551"/>
    </source>
</evidence>
<name>A0A6B9FD86_9HYPH</name>
<dbReference type="KEGG" id="mmes:MMSR116_04550"/>
<dbReference type="OrthoDB" id="5355061at2"/>
<evidence type="ECO:0000259" key="2">
    <source>
        <dbReference type="Pfam" id="PF02911"/>
    </source>
</evidence>
<dbReference type="Gene3D" id="3.40.50.12230">
    <property type="match status" value="1"/>
</dbReference>
<protein>
    <recommendedName>
        <fullName evidence="5">Methionyl-tRNA formyltransferase</fullName>
    </recommendedName>
</protein>
<reference evidence="3 4" key="1">
    <citation type="journal article" date="2012" name="Genet. Mol. Biol.">
        <title>Analysis of 16S rRNA and mxaF genes revealing insights into Methylobacterium niche-specific plant association.</title>
        <authorList>
            <person name="Dourado M.N."/>
            <person name="Andreote F.D."/>
            <person name="Dini-Andreote F."/>
            <person name="Conti R."/>
            <person name="Araujo J.M."/>
            <person name="Araujo W.L."/>
        </authorList>
    </citation>
    <scope>NUCLEOTIDE SEQUENCE [LARGE SCALE GENOMIC DNA]</scope>
    <source>
        <strain evidence="3 4">SR1.6/6</strain>
    </source>
</reference>